<dbReference type="EMBL" id="FTNO01000002">
    <property type="protein sequence ID" value="SIR58499.1"/>
    <property type="molecule type" value="Genomic_DNA"/>
</dbReference>
<protein>
    <submittedName>
        <fullName evidence="1">DNA topoisomerase-1</fullName>
    </submittedName>
</protein>
<dbReference type="GO" id="GO:0016853">
    <property type="term" value="F:isomerase activity"/>
    <property type="evidence" value="ECO:0007669"/>
    <property type="project" value="UniProtKB-KW"/>
</dbReference>
<dbReference type="AlphaFoldDB" id="A0A1N7C4I4"/>
<dbReference type="Gene3D" id="2.70.180.20">
    <property type="match status" value="1"/>
</dbReference>
<evidence type="ECO:0000313" key="1">
    <source>
        <dbReference type="EMBL" id="SIR58499.1"/>
    </source>
</evidence>
<organism evidence="1 2">
    <name type="scientific">Haladaptatus litoreus</name>
    <dbReference type="NCBI Taxonomy" id="553468"/>
    <lineage>
        <taxon>Archaea</taxon>
        <taxon>Methanobacteriati</taxon>
        <taxon>Methanobacteriota</taxon>
        <taxon>Stenosarchaea group</taxon>
        <taxon>Halobacteria</taxon>
        <taxon>Halobacteriales</taxon>
        <taxon>Haladaptataceae</taxon>
        <taxon>Haladaptatus</taxon>
    </lineage>
</organism>
<dbReference type="RefSeq" id="WP_076430919.1">
    <property type="nucleotide sequence ID" value="NZ_FTNO01000002.1"/>
</dbReference>
<dbReference type="OrthoDB" id="190320at2157"/>
<keyword evidence="2" id="KW-1185">Reference proteome</keyword>
<gene>
    <name evidence="1" type="ORF">SAMN05421858_2961</name>
</gene>
<accession>A0A1N7C4I4</accession>
<dbReference type="InterPro" id="IPR049173">
    <property type="entry name" value="NucS_N_sf"/>
</dbReference>
<dbReference type="Proteomes" id="UP000186914">
    <property type="component" value="Unassembled WGS sequence"/>
</dbReference>
<reference evidence="2" key="1">
    <citation type="submission" date="2017-01" db="EMBL/GenBank/DDBJ databases">
        <authorList>
            <person name="Varghese N."/>
            <person name="Submissions S."/>
        </authorList>
    </citation>
    <scope>NUCLEOTIDE SEQUENCE [LARGE SCALE GENOMIC DNA]</scope>
    <source>
        <strain evidence="2">CGMCC 1.7737</strain>
    </source>
</reference>
<proteinExistence type="predicted"/>
<name>A0A1N7C4I4_9EURY</name>
<keyword evidence="1" id="KW-0413">Isomerase</keyword>
<evidence type="ECO:0000313" key="2">
    <source>
        <dbReference type="Proteomes" id="UP000186914"/>
    </source>
</evidence>
<sequence length="249" mass="27216">MTETIRVFAGDCTITTDGDTKQNRRGEMVAILKPDDTLLVHDIDGYQPVEWLTRAETTHASLDGDTFTLVAATSDRRVRVDCHTGYGISRYPGSKAGIPVGTCPHCDGALTRAKGAVSCLGCRREYSIPRNASVGGDSCDCGLPTMRVERGAEFELCLDRNCGTVLEAVQERFDREWDCPECGADLRILRRGGIIAGCDRYPDCETGFGVPNGRIVDWCDCGLPVFRTRTGRRCLATDCEEFGSEGLDE</sequence>